<evidence type="ECO:0000256" key="2">
    <source>
        <dbReference type="ARBA" id="ARBA00008834"/>
    </source>
</evidence>
<sequence>MSHTNFVFLLLFALCFWLAQSDDSKVFNLKDYGAIEGGNVDVSQALLKAWNDACKWNGKSRLEVPRAMYLVNPVILKGPCMGPIGFRNSGILKARPGLRGDYWIEFQYVDRLTLYGKGHFDGQGPPNYPGSNLPTLLRFTFVTNSYVQKVKLINSQSTHFHLFGCNQTTIRRITISSPGNSYNTDGIKIGASTGIKILDSTIASGDDCVAIIRGSNDITVDGVICGPGHGISIGSLGQSPNEIVNQVVVRHCKIFGATNGLRIKTWATNMPGLVSNILYEDISLNNVDNPIIIEQNYCPTKTCSKGNSRVQIKDVKFRNIRGTSRTNDAVNLQCSGSNPCENIELKDIDIRYVNGAKYTISTCFHADVHASGVLIPKPCIL</sequence>
<dbReference type="InterPro" id="IPR006626">
    <property type="entry name" value="PbH1"/>
</dbReference>
<keyword evidence="7" id="KW-0961">Cell wall biogenesis/degradation</keyword>
<dbReference type="InterPro" id="IPR011050">
    <property type="entry name" value="Pectin_lyase_fold/virulence"/>
</dbReference>
<evidence type="ECO:0000256" key="1">
    <source>
        <dbReference type="ARBA" id="ARBA00004191"/>
    </source>
</evidence>
<evidence type="ECO:0000313" key="12">
    <source>
        <dbReference type="Proteomes" id="UP001443914"/>
    </source>
</evidence>
<dbReference type="SUPFAM" id="SSF51126">
    <property type="entry name" value="Pectin lyase-like"/>
    <property type="match status" value="1"/>
</dbReference>
<evidence type="ECO:0000256" key="3">
    <source>
        <dbReference type="ARBA" id="ARBA00022512"/>
    </source>
</evidence>
<dbReference type="Gene3D" id="2.160.20.10">
    <property type="entry name" value="Single-stranded right-handed beta-helix, Pectin lyase-like"/>
    <property type="match status" value="1"/>
</dbReference>
<dbReference type="Pfam" id="PF00295">
    <property type="entry name" value="Glyco_hydro_28"/>
    <property type="match status" value="1"/>
</dbReference>
<keyword evidence="12" id="KW-1185">Reference proteome</keyword>
<comment type="caution">
    <text evidence="11">The sequence shown here is derived from an EMBL/GenBank/DDBJ whole genome shotgun (WGS) entry which is preliminary data.</text>
</comment>
<dbReference type="EMBL" id="JBDFQZ010000009">
    <property type="protein sequence ID" value="KAK9689424.1"/>
    <property type="molecule type" value="Genomic_DNA"/>
</dbReference>
<dbReference type="PROSITE" id="PS00502">
    <property type="entry name" value="POLYGALACTURONASE"/>
    <property type="match status" value="1"/>
</dbReference>
<reference evidence="11" key="1">
    <citation type="submission" date="2024-03" db="EMBL/GenBank/DDBJ databases">
        <title>WGS assembly of Saponaria officinalis var. Norfolk2.</title>
        <authorList>
            <person name="Jenkins J."/>
            <person name="Shu S."/>
            <person name="Grimwood J."/>
            <person name="Barry K."/>
            <person name="Goodstein D."/>
            <person name="Schmutz J."/>
            <person name="Leebens-Mack J."/>
            <person name="Osbourn A."/>
        </authorList>
    </citation>
    <scope>NUCLEOTIDE SEQUENCE [LARGE SCALE GENOMIC DNA]</scope>
    <source>
        <strain evidence="11">JIC</strain>
    </source>
</reference>
<feature type="chain" id="PRO_5043609612" description="Polygalacturonase" evidence="10">
    <location>
        <begin position="22"/>
        <end position="381"/>
    </location>
</feature>
<dbReference type="AlphaFoldDB" id="A0AAW1IH27"/>
<accession>A0AAW1IH27</accession>
<name>A0AAW1IH27_SAPOF</name>
<dbReference type="PANTHER" id="PTHR31375">
    <property type="match status" value="1"/>
</dbReference>
<evidence type="ECO:0008006" key="13">
    <source>
        <dbReference type="Google" id="ProtNLM"/>
    </source>
</evidence>
<comment type="subcellular location">
    <subcellularLocation>
        <location evidence="1">Secreted</location>
        <location evidence="1">Cell wall</location>
    </subcellularLocation>
</comment>
<dbReference type="InterPro" id="IPR012334">
    <property type="entry name" value="Pectin_lyas_fold"/>
</dbReference>
<dbReference type="GO" id="GO:0004650">
    <property type="term" value="F:polygalacturonase activity"/>
    <property type="evidence" value="ECO:0007669"/>
    <property type="project" value="InterPro"/>
</dbReference>
<keyword evidence="4" id="KW-0964">Secreted</keyword>
<evidence type="ECO:0000256" key="7">
    <source>
        <dbReference type="ARBA" id="ARBA00023316"/>
    </source>
</evidence>
<dbReference type="GO" id="GO:0005975">
    <property type="term" value="P:carbohydrate metabolic process"/>
    <property type="evidence" value="ECO:0007669"/>
    <property type="project" value="InterPro"/>
</dbReference>
<evidence type="ECO:0000256" key="4">
    <source>
        <dbReference type="ARBA" id="ARBA00022525"/>
    </source>
</evidence>
<gene>
    <name evidence="11" type="ORF">RND81_09G058900</name>
</gene>
<dbReference type="GO" id="GO:0071555">
    <property type="term" value="P:cell wall organization"/>
    <property type="evidence" value="ECO:0007669"/>
    <property type="project" value="UniProtKB-KW"/>
</dbReference>
<dbReference type="Proteomes" id="UP001443914">
    <property type="component" value="Unassembled WGS sequence"/>
</dbReference>
<evidence type="ECO:0000256" key="8">
    <source>
        <dbReference type="PROSITE-ProRule" id="PRU10052"/>
    </source>
</evidence>
<dbReference type="SMART" id="SM00710">
    <property type="entry name" value="PbH1"/>
    <property type="match status" value="6"/>
</dbReference>
<evidence type="ECO:0000256" key="6">
    <source>
        <dbReference type="ARBA" id="ARBA00023295"/>
    </source>
</evidence>
<keyword evidence="10" id="KW-0732">Signal</keyword>
<evidence type="ECO:0000313" key="11">
    <source>
        <dbReference type="EMBL" id="KAK9689424.1"/>
    </source>
</evidence>
<keyword evidence="3" id="KW-0134">Cell wall</keyword>
<dbReference type="InterPro" id="IPR000743">
    <property type="entry name" value="Glyco_hydro_28"/>
</dbReference>
<organism evidence="11 12">
    <name type="scientific">Saponaria officinalis</name>
    <name type="common">Common soapwort</name>
    <name type="synonym">Lychnis saponaria</name>
    <dbReference type="NCBI Taxonomy" id="3572"/>
    <lineage>
        <taxon>Eukaryota</taxon>
        <taxon>Viridiplantae</taxon>
        <taxon>Streptophyta</taxon>
        <taxon>Embryophyta</taxon>
        <taxon>Tracheophyta</taxon>
        <taxon>Spermatophyta</taxon>
        <taxon>Magnoliopsida</taxon>
        <taxon>eudicotyledons</taxon>
        <taxon>Gunneridae</taxon>
        <taxon>Pentapetalae</taxon>
        <taxon>Caryophyllales</taxon>
        <taxon>Caryophyllaceae</taxon>
        <taxon>Caryophylleae</taxon>
        <taxon>Saponaria</taxon>
    </lineage>
</organism>
<feature type="signal peptide" evidence="10">
    <location>
        <begin position="1"/>
        <end position="21"/>
    </location>
</feature>
<evidence type="ECO:0000256" key="9">
    <source>
        <dbReference type="RuleBase" id="RU361169"/>
    </source>
</evidence>
<keyword evidence="5 9" id="KW-0378">Hydrolase</keyword>
<protein>
    <recommendedName>
        <fullName evidence="13">Polygalacturonase</fullName>
    </recommendedName>
</protein>
<dbReference type="FunFam" id="2.160.20.10:FF:000004">
    <property type="entry name" value="Pectin lyase-like superfamily protein"/>
    <property type="match status" value="1"/>
</dbReference>
<evidence type="ECO:0000256" key="10">
    <source>
        <dbReference type="SAM" id="SignalP"/>
    </source>
</evidence>
<feature type="active site" evidence="8">
    <location>
        <position position="229"/>
    </location>
</feature>
<proteinExistence type="inferred from homology"/>
<evidence type="ECO:0000256" key="5">
    <source>
        <dbReference type="ARBA" id="ARBA00022801"/>
    </source>
</evidence>
<keyword evidence="6 9" id="KW-0326">Glycosidase</keyword>
<comment type="similarity">
    <text evidence="2 9">Belongs to the glycosyl hydrolase 28 family.</text>
</comment>